<feature type="repeat" description="PPR" evidence="2">
    <location>
        <begin position="768"/>
        <end position="802"/>
    </location>
</feature>
<keyword evidence="1" id="KW-0677">Repeat</keyword>
<feature type="repeat" description="PPR" evidence="2">
    <location>
        <begin position="468"/>
        <end position="502"/>
    </location>
</feature>
<evidence type="ECO:0008006" key="5">
    <source>
        <dbReference type="Google" id="ProtNLM"/>
    </source>
</evidence>
<dbReference type="EMBL" id="CM035430">
    <property type="protein sequence ID" value="KAH7298502.1"/>
    <property type="molecule type" value="Genomic_DNA"/>
</dbReference>
<accession>A0A8T2RQ04</accession>
<dbReference type="Gene3D" id="1.25.40.10">
    <property type="entry name" value="Tetratricopeptide repeat domain"/>
    <property type="match status" value="6"/>
</dbReference>
<dbReference type="InterPro" id="IPR011990">
    <property type="entry name" value="TPR-like_helical_dom_sf"/>
</dbReference>
<dbReference type="GO" id="GO:0048731">
    <property type="term" value="P:system development"/>
    <property type="evidence" value="ECO:0007669"/>
    <property type="project" value="UniProtKB-ARBA"/>
</dbReference>
<dbReference type="NCBIfam" id="TIGR00756">
    <property type="entry name" value="PPR"/>
    <property type="match status" value="2"/>
</dbReference>
<dbReference type="GO" id="GO:0009451">
    <property type="term" value="P:RNA modification"/>
    <property type="evidence" value="ECO:0007669"/>
    <property type="project" value="InterPro"/>
</dbReference>
<sequence>MKSGEKLYRLNIGSAVTAAETALEGRPTGRLSAPLSLHLDADLSASTCEDEFDALRAVFPVKHRTKNCKQDSMDGFGHLACAISSDNDSCMFTDPENHNSLWSSEMRLCRNVRSLSEGMLLHHSIVCSAPRNNTMLCDHLAKIYHRSDLLRDALYCLDDMGDRTNGMWCFTISLCCEGLRSKEEGVQFFWHSLLCNALPDASNLMILLSCCRGKEALAQGKRLHVLAKSTAWDSQLAVGTALLSMYNRCGSLQESRVSFDKLLEKSVVSWNAMITACVQHNYEEEAIQLFICMQNEGFLPNKITYIIAASACAGGLDILTGKSLYLQALSRGVQSDVAVASAFVNMYSKFGFIESAGRVFHDVEVPCVVLWTGMLTVYCQHRYTKEAISIYCQMKEIGILPNAVTFLCLISTCDEDELLSIGKQTHAQVMACGFQSNIIISTALAVMYSKFGLMEESQELFSSIAEKSTLSWNAWILSSVNSGQSNRGMQLFSDMLHQGLCPDKYTFVNVLHACSCLRSVFNGKIIHQHLLQTELSLDTVVCNALIDMYGNFMLLSLAQSIFDRMHNKNIITWNTLITSYARSNDNINALIIFRQMQGEGMYPNAITFASILTPLAQRNCLYDCWRMHNQIIYKGFDLDPVVATNMITAYGMNEALNSAHIVFDKVTERDDGIWCAYISMLCQNDVPGVLWVLDNMRNQGSIPSRTILLGCVSSCLNLSLRKISHLHVGILHLTAECNETELSALISKYAEYGDLSQAWSLFNEGSCTPISWNSMIGALAGHGQAIQAFKVFVDMKLLGIMANETTFLHLFSACNHAGLVDDAFRLLILMGFVSDRPVAACHHQCILDLLGRAGQLNIALLLANTMPFKPSVVTWTSFLGSCTNMSDVALGEGAANYLFEVSSDDFVPYILLARMYSEISAFAA</sequence>
<keyword evidence="4" id="KW-1185">Reference proteome</keyword>
<dbReference type="Pfam" id="PF13041">
    <property type="entry name" value="PPR_2"/>
    <property type="match status" value="4"/>
</dbReference>
<gene>
    <name evidence="3" type="ORF">KP509_25G047000</name>
</gene>
<dbReference type="PANTHER" id="PTHR47926:SF347">
    <property type="entry name" value="PENTATRICOPEPTIDE REPEAT-CONTAINING PROTEIN"/>
    <property type="match status" value="1"/>
</dbReference>
<evidence type="ECO:0000256" key="2">
    <source>
        <dbReference type="PROSITE-ProRule" id="PRU00708"/>
    </source>
</evidence>
<evidence type="ECO:0000313" key="4">
    <source>
        <dbReference type="Proteomes" id="UP000825935"/>
    </source>
</evidence>
<dbReference type="PANTHER" id="PTHR47926">
    <property type="entry name" value="PENTATRICOPEPTIDE REPEAT-CONTAINING PROTEIN"/>
    <property type="match status" value="1"/>
</dbReference>
<dbReference type="PROSITE" id="PS51375">
    <property type="entry name" value="PPR"/>
    <property type="match status" value="5"/>
</dbReference>
<comment type="caution">
    <text evidence="3">The sequence shown here is derived from an EMBL/GenBank/DDBJ whole genome shotgun (WGS) entry which is preliminary data.</text>
</comment>
<dbReference type="InterPro" id="IPR002885">
    <property type="entry name" value="PPR_rpt"/>
</dbReference>
<proteinExistence type="predicted"/>
<dbReference type="FunFam" id="1.25.40.10:FF:000285">
    <property type="entry name" value="Pentatricopeptide repeat-containing protein, chloroplastic"/>
    <property type="match status" value="1"/>
</dbReference>
<reference evidence="3" key="1">
    <citation type="submission" date="2021-08" db="EMBL/GenBank/DDBJ databases">
        <title>WGS assembly of Ceratopteris richardii.</title>
        <authorList>
            <person name="Marchant D.B."/>
            <person name="Chen G."/>
            <person name="Jenkins J."/>
            <person name="Shu S."/>
            <person name="Leebens-Mack J."/>
            <person name="Grimwood J."/>
            <person name="Schmutz J."/>
            <person name="Soltis P."/>
            <person name="Soltis D."/>
            <person name="Chen Z.-H."/>
        </authorList>
    </citation>
    <scope>NUCLEOTIDE SEQUENCE</scope>
    <source>
        <strain evidence="3">Whitten #5841</strain>
        <tissue evidence="3">Leaf</tissue>
    </source>
</reference>
<feature type="repeat" description="PPR" evidence="2">
    <location>
        <begin position="367"/>
        <end position="401"/>
    </location>
</feature>
<evidence type="ECO:0000313" key="3">
    <source>
        <dbReference type="EMBL" id="KAH7298502.1"/>
    </source>
</evidence>
<protein>
    <recommendedName>
        <fullName evidence="5">Pentatricopeptide repeat-containing protein</fullName>
    </recommendedName>
</protein>
<dbReference type="Proteomes" id="UP000825935">
    <property type="component" value="Chromosome 25"/>
</dbReference>
<feature type="repeat" description="PPR" evidence="2">
    <location>
        <begin position="266"/>
        <end position="300"/>
    </location>
</feature>
<name>A0A8T2RQ04_CERRI</name>
<dbReference type="InterPro" id="IPR046960">
    <property type="entry name" value="PPR_At4g14850-like_plant"/>
</dbReference>
<dbReference type="FunFam" id="1.25.40.10:FF:000158">
    <property type="entry name" value="pentatricopeptide repeat-containing protein At2g33680"/>
    <property type="match status" value="1"/>
</dbReference>
<dbReference type="AlphaFoldDB" id="A0A8T2RQ04"/>
<organism evidence="3 4">
    <name type="scientific">Ceratopteris richardii</name>
    <name type="common">Triangle waterfern</name>
    <dbReference type="NCBI Taxonomy" id="49495"/>
    <lineage>
        <taxon>Eukaryota</taxon>
        <taxon>Viridiplantae</taxon>
        <taxon>Streptophyta</taxon>
        <taxon>Embryophyta</taxon>
        <taxon>Tracheophyta</taxon>
        <taxon>Polypodiopsida</taxon>
        <taxon>Polypodiidae</taxon>
        <taxon>Polypodiales</taxon>
        <taxon>Pteridineae</taxon>
        <taxon>Pteridaceae</taxon>
        <taxon>Parkerioideae</taxon>
        <taxon>Ceratopteris</taxon>
    </lineage>
</organism>
<dbReference type="OrthoDB" id="1911714at2759"/>
<feature type="repeat" description="PPR" evidence="2">
    <location>
        <begin position="569"/>
        <end position="603"/>
    </location>
</feature>
<dbReference type="GO" id="GO:0003723">
    <property type="term" value="F:RNA binding"/>
    <property type="evidence" value="ECO:0007669"/>
    <property type="project" value="InterPro"/>
</dbReference>
<evidence type="ECO:0000256" key="1">
    <source>
        <dbReference type="ARBA" id="ARBA00022737"/>
    </source>
</evidence>